<evidence type="ECO:0000313" key="1">
    <source>
        <dbReference type="EMBL" id="QDU67696.1"/>
    </source>
</evidence>
<organism evidence="1 2">
    <name type="scientific">Engelhardtia mirabilis</name>
    <dbReference type="NCBI Taxonomy" id="2528011"/>
    <lineage>
        <taxon>Bacteria</taxon>
        <taxon>Pseudomonadati</taxon>
        <taxon>Planctomycetota</taxon>
        <taxon>Planctomycetia</taxon>
        <taxon>Planctomycetia incertae sedis</taxon>
        <taxon>Engelhardtia</taxon>
    </lineage>
</organism>
<keyword evidence="2" id="KW-1185">Reference proteome</keyword>
<protein>
    <recommendedName>
        <fullName evidence="3">Terminase-like family protein</fullName>
    </recommendedName>
</protein>
<name>A0A518BL48_9BACT</name>
<dbReference type="Gene3D" id="3.40.50.300">
    <property type="entry name" value="P-loop containing nucleotide triphosphate hydrolases"/>
    <property type="match status" value="1"/>
</dbReference>
<dbReference type="KEGG" id="pbap:Pla133_27840"/>
<dbReference type="InterPro" id="IPR027417">
    <property type="entry name" value="P-loop_NTPase"/>
</dbReference>
<reference evidence="1 2" key="1">
    <citation type="submission" date="2019-02" db="EMBL/GenBank/DDBJ databases">
        <title>Deep-cultivation of Planctomycetes and their phenomic and genomic characterization uncovers novel biology.</title>
        <authorList>
            <person name="Wiegand S."/>
            <person name="Jogler M."/>
            <person name="Boedeker C."/>
            <person name="Pinto D."/>
            <person name="Vollmers J."/>
            <person name="Rivas-Marin E."/>
            <person name="Kohn T."/>
            <person name="Peeters S.H."/>
            <person name="Heuer A."/>
            <person name="Rast P."/>
            <person name="Oberbeckmann S."/>
            <person name="Bunk B."/>
            <person name="Jeske O."/>
            <person name="Meyerdierks A."/>
            <person name="Storesund J.E."/>
            <person name="Kallscheuer N."/>
            <person name="Luecker S."/>
            <person name="Lage O.M."/>
            <person name="Pohl T."/>
            <person name="Merkel B.J."/>
            <person name="Hornburger P."/>
            <person name="Mueller R.-W."/>
            <person name="Bruemmer F."/>
            <person name="Labrenz M."/>
            <person name="Spormann A.M."/>
            <person name="Op den Camp H."/>
            <person name="Overmann J."/>
            <person name="Amann R."/>
            <person name="Jetten M.S.M."/>
            <person name="Mascher T."/>
            <person name="Medema M.H."/>
            <person name="Devos D.P."/>
            <person name="Kaster A.-K."/>
            <person name="Ovreas L."/>
            <person name="Rohde M."/>
            <person name="Galperin M.Y."/>
            <person name="Jogler C."/>
        </authorList>
    </citation>
    <scope>NUCLEOTIDE SEQUENCE [LARGE SCALE GENOMIC DNA]</scope>
    <source>
        <strain evidence="1 2">Pla133</strain>
    </source>
</reference>
<dbReference type="Proteomes" id="UP000316921">
    <property type="component" value="Chromosome"/>
</dbReference>
<evidence type="ECO:0000313" key="2">
    <source>
        <dbReference type="Proteomes" id="UP000316921"/>
    </source>
</evidence>
<accession>A0A518BL48</accession>
<evidence type="ECO:0008006" key="3">
    <source>
        <dbReference type="Google" id="ProtNLM"/>
    </source>
</evidence>
<dbReference type="EMBL" id="CP036287">
    <property type="protein sequence ID" value="QDU67696.1"/>
    <property type="molecule type" value="Genomic_DNA"/>
</dbReference>
<proteinExistence type="predicted"/>
<dbReference type="AlphaFoldDB" id="A0A518BL48"/>
<dbReference type="RefSeq" id="WP_145066066.1">
    <property type="nucleotide sequence ID" value="NZ_CP036287.1"/>
</dbReference>
<gene>
    <name evidence="1" type="ORF">Pla133_27840</name>
</gene>
<sequence length="427" mass="47612">MRAARDCRLVVAGGGRRSGKSEWAKRHNVGATFEPFTAPGPPGWCVFAAPTHQQAKRIYWKDLLSFIPRGLIRKVVKSELTIELATNWDITVLGMDAPERVEGRPLDRFCGDEFDDFRDGAWEEHARPAMGTPGRLGWAWLYGTPNGRGRLWRMLQRIWAGEMGKAFGITWTSEGVVPDEEIAEARAQLDERTFRQEYMASFELTTSRAYYEFDPVESILRPGEAEYDPNAPLLIGLDFNREPGIAVVAQDLPYRGERAGIDPKPTVMLGEVYIPRSSTTPAVCRKLLEDWGNHQGPWVVYGDASGGRRTSQAVSGSDWDLVKDHLLRFTKGHSKLSIRRANPPVISRIVAVNSRLRSADGVRHMLFSKAARHLIEDMEGTQILEGSAGELDKSDGERTHLSDGAGYLIEKRYTLPGRATVGSGSIY</sequence>